<keyword evidence="3 4" id="KW-0732">Signal</keyword>
<reference evidence="6 7" key="1">
    <citation type="submission" date="2023-08" db="EMBL/GenBank/DDBJ databases">
        <title>Microbacterium sp. nov., isolated from a waste landfill.</title>
        <authorList>
            <person name="Wen W."/>
        </authorList>
    </citation>
    <scope>NUCLEOTIDE SEQUENCE [LARGE SCALE GENOMIC DNA]</scope>
    <source>
        <strain evidence="6 7">ASV81</strain>
    </source>
</reference>
<organism evidence="6 7">
    <name type="scientific">Microbacterium capsulatum</name>
    <dbReference type="NCBI Taxonomy" id="3041921"/>
    <lineage>
        <taxon>Bacteria</taxon>
        <taxon>Bacillati</taxon>
        <taxon>Actinomycetota</taxon>
        <taxon>Actinomycetes</taxon>
        <taxon>Micrococcales</taxon>
        <taxon>Microbacteriaceae</taxon>
        <taxon>Microbacterium</taxon>
    </lineage>
</organism>
<proteinExistence type="inferred from homology"/>
<dbReference type="InterPro" id="IPR000914">
    <property type="entry name" value="SBP_5_dom"/>
</dbReference>
<comment type="caution">
    <text evidence="6">The sequence shown here is derived from an EMBL/GenBank/DDBJ whole genome shotgun (WGS) entry which is preliminary data.</text>
</comment>
<dbReference type="SUPFAM" id="SSF53850">
    <property type="entry name" value="Periplasmic binding protein-like II"/>
    <property type="match status" value="1"/>
</dbReference>
<evidence type="ECO:0000313" key="6">
    <source>
        <dbReference type="EMBL" id="MDQ4215041.1"/>
    </source>
</evidence>
<evidence type="ECO:0000256" key="2">
    <source>
        <dbReference type="ARBA" id="ARBA00005695"/>
    </source>
</evidence>
<feature type="domain" description="Solute-binding protein family 5" evidence="5">
    <location>
        <begin position="79"/>
        <end position="436"/>
    </location>
</feature>
<dbReference type="InterPro" id="IPR039424">
    <property type="entry name" value="SBP_5"/>
</dbReference>
<gene>
    <name evidence="6" type="ORF">RBR11_14050</name>
</gene>
<evidence type="ECO:0000256" key="3">
    <source>
        <dbReference type="ARBA" id="ARBA00022729"/>
    </source>
</evidence>
<feature type="signal peptide" evidence="4">
    <location>
        <begin position="1"/>
        <end position="27"/>
    </location>
</feature>
<accession>A0ABU0XIU5</accession>
<dbReference type="EMBL" id="JAVFCB010000008">
    <property type="protein sequence ID" value="MDQ4215041.1"/>
    <property type="molecule type" value="Genomic_DNA"/>
</dbReference>
<keyword evidence="7" id="KW-1185">Reference proteome</keyword>
<evidence type="ECO:0000259" key="5">
    <source>
        <dbReference type="Pfam" id="PF00496"/>
    </source>
</evidence>
<comment type="similarity">
    <text evidence="2">Belongs to the bacterial solute-binding protein 5 family.</text>
</comment>
<comment type="subcellular location">
    <subcellularLocation>
        <location evidence="1">Cell membrane</location>
        <topology evidence="1">Lipid-anchor</topology>
    </subcellularLocation>
</comment>
<protein>
    <submittedName>
        <fullName evidence="6">ABC transporter substrate-binding protein</fullName>
    </submittedName>
</protein>
<evidence type="ECO:0000313" key="7">
    <source>
        <dbReference type="Proteomes" id="UP001230289"/>
    </source>
</evidence>
<feature type="chain" id="PRO_5045645708" evidence="4">
    <location>
        <begin position="28"/>
        <end position="519"/>
    </location>
</feature>
<dbReference type="PROSITE" id="PS51257">
    <property type="entry name" value="PROKAR_LIPOPROTEIN"/>
    <property type="match status" value="1"/>
</dbReference>
<evidence type="ECO:0000256" key="4">
    <source>
        <dbReference type="SAM" id="SignalP"/>
    </source>
</evidence>
<dbReference type="CDD" id="cd08512">
    <property type="entry name" value="PBP2_NikA_DppA_OppA_like_7"/>
    <property type="match status" value="1"/>
</dbReference>
<name>A0ABU0XIU5_9MICO</name>
<dbReference type="PANTHER" id="PTHR30290:SF34">
    <property type="entry name" value="ABC TRANSPORTER, PERIPLASMIC OLIGO-PEPTIDE BINDING PROTEIN, PUTATIVE-RELATED"/>
    <property type="match status" value="1"/>
</dbReference>
<dbReference type="Gene3D" id="3.40.190.10">
    <property type="entry name" value="Periplasmic binding protein-like II"/>
    <property type="match status" value="1"/>
</dbReference>
<dbReference type="RefSeq" id="WP_308490100.1">
    <property type="nucleotide sequence ID" value="NZ_JAVFCB010000008.1"/>
</dbReference>
<dbReference type="PANTHER" id="PTHR30290">
    <property type="entry name" value="PERIPLASMIC BINDING COMPONENT OF ABC TRANSPORTER"/>
    <property type="match status" value="1"/>
</dbReference>
<sequence length="519" mass="55971">MRAGLLVLATASVLVLSSCGLSTGKPAASGSGSPKSQTGVIASHVVPETLDPQQASNANNDFYIAGLYDRILAYNSKGEVVPRLASKFEYAGDAKSIVLTIRDDVKFHSGNALTPDDVVYTLERVHKIASGSAGFLTDYVSSKTTGKNQVTITLKDPNLSFAGALALIYVVDSKLVKQHEGSDMGQQWLSSNEAGSGPYTLKSYNPALEVDLTRYDGYWDGEKKRPSGLVMHIYKENSAIRDETLAGTADIGSSMAVTDLAAFKGKNGFHVNEYPSPLVTLGAMNTAGGITKDVRVREAIQLAYDYSAHIKNALKEWGKPGDGLVPSYMQCRYSTTPTVQDVAKAKQLIQEAGVAGQTVTIAYQSIIPEQSTAGTILEANLRDIGLNVQVKQITFSQYLEMIKKPETTPDVSILWDLAQFPEIGSMLTHTWSSTAIGQSNFTRYSNPAVDKLLTEGTTTTDKKTACSDFEQAQKQIIADHPAMLMALPSRVQVQNDKFAKIPYSPIAATYDISLLTLAK</sequence>
<dbReference type="PROSITE" id="PS01040">
    <property type="entry name" value="SBP_BACTERIAL_5"/>
    <property type="match status" value="1"/>
</dbReference>
<dbReference type="Pfam" id="PF00496">
    <property type="entry name" value="SBP_bac_5"/>
    <property type="match status" value="1"/>
</dbReference>
<dbReference type="InterPro" id="IPR023765">
    <property type="entry name" value="SBP_5_CS"/>
</dbReference>
<dbReference type="Proteomes" id="UP001230289">
    <property type="component" value="Unassembled WGS sequence"/>
</dbReference>
<dbReference type="Gene3D" id="3.10.105.10">
    <property type="entry name" value="Dipeptide-binding Protein, Domain 3"/>
    <property type="match status" value="1"/>
</dbReference>
<dbReference type="Gene3D" id="3.90.76.10">
    <property type="entry name" value="Dipeptide-binding Protein, Domain 1"/>
    <property type="match status" value="1"/>
</dbReference>
<dbReference type="PIRSF" id="PIRSF002741">
    <property type="entry name" value="MppA"/>
    <property type="match status" value="1"/>
</dbReference>
<dbReference type="InterPro" id="IPR030678">
    <property type="entry name" value="Peptide/Ni-bd"/>
</dbReference>
<evidence type="ECO:0000256" key="1">
    <source>
        <dbReference type="ARBA" id="ARBA00004193"/>
    </source>
</evidence>